<evidence type="ECO:0000313" key="1">
    <source>
        <dbReference type="EMBL" id="CAB3407605.1"/>
    </source>
</evidence>
<evidence type="ECO:0000313" key="2">
    <source>
        <dbReference type="Proteomes" id="UP000494206"/>
    </source>
</evidence>
<keyword evidence="2" id="KW-1185">Reference proteome</keyword>
<comment type="caution">
    <text evidence="1">The sequence shown here is derived from an EMBL/GenBank/DDBJ whole genome shotgun (WGS) entry which is preliminary data.</text>
</comment>
<dbReference type="AlphaFoldDB" id="A0A8S1F466"/>
<accession>A0A8S1F466</accession>
<reference evidence="1 2" key="1">
    <citation type="submission" date="2020-04" db="EMBL/GenBank/DDBJ databases">
        <authorList>
            <person name="Laetsch R D."/>
            <person name="Stevens L."/>
            <person name="Kumar S."/>
            <person name="Blaxter L. M."/>
        </authorList>
    </citation>
    <scope>NUCLEOTIDE SEQUENCE [LARGE SCALE GENOMIC DNA]</scope>
</reference>
<gene>
    <name evidence="1" type="ORF">CBOVIS_LOCUS9511</name>
</gene>
<sequence>MGIRIHFNRAPRRLLALFGIPNIYGATSNQRVQWKSQKIPGLRWFLGGKVKGPISDWTESTGPHPTGHDPTR</sequence>
<protein>
    <submittedName>
        <fullName evidence="1">Uncharacterized protein</fullName>
    </submittedName>
</protein>
<name>A0A8S1F466_9PELO</name>
<dbReference type="EMBL" id="CADEPM010000006">
    <property type="protein sequence ID" value="CAB3407605.1"/>
    <property type="molecule type" value="Genomic_DNA"/>
</dbReference>
<organism evidence="1 2">
    <name type="scientific">Caenorhabditis bovis</name>
    <dbReference type="NCBI Taxonomy" id="2654633"/>
    <lineage>
        <taxon>Eukaryota</taxon>
        <taxon>Metazoa</taxon>
        <taxon>Ecdysozoa</taxon>
        <taxon>Nematoda</taxon>
        <taxon>Chromadorea</taxon>
        <taxon>Rhabditida</taxon>
        <taxon>Rhabditina</taxon>
        <taxon>Rhabditomorpha</taxon>
        <taxon>Rhabditoidea</taxon>
        <taxon>Rhabditidae</taxon>
        <taxon>Peloderinae</taxon>
        <taxon>Caenorhabditis</taxon>
    </lineage>
</organism>
<dbReference type="Proteomes" id="UP000494206">
    <property type="component" value="Unassembled WGS sequence"/>
</dbReference>
<proteinExistence type="predicted"/>